<dbReference type="RefSeq" id="WP_219353399.1">
    <property type="nucleotide sequence ID" value="NZ_CP080034.1"/>
</dbReference>
<evidence type="ECO:0000256" key="1">
    <source>
        <dbReference type="ARBA" id="ARBA00004196"/>
    </source>
</evidence>
<keyword evidence="2" id="KW-0813">Transport</keyword>
<proteinExistence type="inferred from homology"/>
<feature type="domain" description="Periplasmic binding protein/LacI sugar binding" evidence="3">
    <location>
        <begin position="32"/>
        <end position="303"/>
    </location>
</feature>
<evidence type="ECO:0000256" key="2">
    <source>
        <dbReference type="PIRNR" id="PIRNR002816"/>
    </source>
</evidence>
<dbReference type="InterPro" id="IPR001761">
    <property type="entry name" value="Peripla_BP/Lac1_sug-bd_dom"/>
</dbReference>
<gene>
    <name evidence="4" type="ORF">KWG56_01155</name>
</gene>
<sequence>MVIGRRHLLLGAAAGGAASLLGACQPRDERVRIGFIVKQPEEQWFQDEWRYAGQAAVARGFNLIRIGATDGDRVLTAIDNLAAKNAGGFVICAPDPRLGTAIFQRAKVNNLKLMSVDDRLVGPTGQPIEDIPHVGISAFKIGELAGTSALDEAHRRGWKTDQIGVLRIAFDSLETARERTFGARSALLKAGVPAANIVDAPQRTTDTEGGFTAASPVLTRRPDLRNWIMVGLNDEAVLGGVRAAEGLKLGADSVIGVGIGGSGTAEAEFVKARPTGFFGSVLLSPRKHGYDTASAMYDWITRDIRPAPLTLTTGTMMTRENFRQLLAAEKA</sequence>
<dbReference type="EMBL" id="CP080034">
    <property type="protein sequence ID" value="QYC10659.1"/>
    <property type="molecule type" value="Genomic_DNA"/>
</dbReference>
<protein>
    <recommendedName>
        <fullName evidence="2">L-arabinose-binding periplasmic protein</fullName>
        <shortName evidence="2">ABP</shortName>
    </recommendedName>
</protein>
<reference evidence="4 5" key="1">
    <citation type="submission" date="2021-07" db="EMBL/GenBank/DDBJ databases">
        <title>Isolation and characterization of bacteria from a gold mining with a capacity of golden bioaccumulation.</title>
        <authorList>
            <person name="Yang X.J."/>
        </authorList>
    </citation>
    <scope>NUCLEOTIDE SEQUENCE [LARGE SCALE GENOMIC DNA]</scope>
    <source>
        <strain evidence="4 5">Au29</strain>
    </source>
</reference>
<evidence type="ECO:0000313" key="4">
    <source>
        <dbReference type="EMBL" id="QYC10659.1"/>
    </source>
</evidence>
<keyword evidence="2" id="KW-0762">Sugar transport</keyword>
<keyword evidence="5" id="KW-1185">Reference proteome</keyword>
<dbReference type="PROSITE" id="PS51257">
    <property type="entry name" value="PROKAR_LIPOPROTEIN"/>
    <property type="match status" value="1"/>
</dbReference>
<evidence type="ECO:0000259" key="3">
    <source>
        <dbReference type="Pfam" id="PF00532"/>
    </source>
</evidence>
<dbReference type="InterPro" id="IPR006311">
    <property type="entry name" value="TAT_signal"/>
</dbReference>
<dbReference type="InterPro" id="IPR050555">
    <property type="entry name" value="Bact_Solute-Bind_Prot2"/>
</dbReference>
<accession>A0ABX8TJ01</accession>
<dbReference type="Proteomes" id="UP000824334">
    <property type="component" value="Chromosome"/>
</dbReference>
<dbReference type="PANTHER" id="PTHR30036:SF6">
    <property type="entry name" value="L-ARABINOSE-BINDING PERIPLASMIC PROTEIN"/>
    <property type="match status" value="1"/>
</dbReference>
<dbReference type="PANTHER" id="PTHR30036">
    <property type="entry name" value="D-XYLOSE-BINDING PERIPLASMIC PROTEIN"/>
    <property type="match status" value="1"/>
</dbReference>
<comment type="similarity">
    <text evidence="2">Belongs to the bacterial solute-binding protein 2 family.</text>
</comment>
<name>A0ABX8TJ01_9CAUL</name>
<organism evidence="4 5">
    <name type="scientific">Brevundimonas nasdae</name>
    <dbReference type="NCBI Taxonomy" id="172043"/>
    <lineage>
        <taxon>Bacteria</taxon>
        <taxon>Pseudomonadati</taxon>
        <taxon>Pseudomonadota</taxon>
        <taxon>Alphaproteobacteria</taxon>
        <taxon>Caulobacterales</taxon>
        <taxon>Caulobacteraceae</taxon>
        <taxon>Brevundimonas</taxon>
    </lineage>
</organism>
<dbReference type="Pfam" id="PF00532">
    <property type="entry name" value="Peripla_BP_1"/>
    <property type="match status" value="1"/>
</dbReference>
<dbReference type="InterPro" id="IPR026266">
    <property type="entry name" value="AraF"/>
</dbReference>
<comment type="subcellular location">
    <subcellularLocation>
        <location evidence="1">Cell envelope</location>
    </subcellularLocation>
</comment>
<evidence type="ECO:0000313" key="5">
    <source>
        <dbReference type="Proteomes" id="UP000824334"/>
    </source>
</evidence>
<dbReference type="PIRSF" id="PIRSF002816">
    <property type="entry name" value="AraF"/>
    <property type="match status" value="1"/>
</dbReference>
<dbReference type="GeneID" id="94373853"/>
<dbReference type="PROSITE" id="PS51318">
    <property type="entry name" value="TAT"/>
    <property type="match status" value="1"/>
</dbReference>